<dbReference type="OrthoDB" id="3219396at2759"/>
<proteinExistence type="predicted"/>
<dbReference type="InterPro" id="IPR036047">
    <property type="entry name" value="F-box-like_dom_sf"/>
</dbReference>
<dbReference type="SUPFAM" id="SSF81383">
    <property type="entry name" value="F-box domain"/>
    <property type="match status" value="1"/>
</dbReference>
<dbReference type="InterPro" id="IPR001810">
    <property type="entry name" value="F-box_dom"/>
</dbReference>
<dbReference type="InterPro" id="IPR036322">
    <property type="entry name" value="WD40_repeat_dom_sf"/>
</dbReference>
<gene>
    <name evidence="3" type="ORF">D9619_001930</name>
</gene>
<keyword evidence="4" id="KW-1185">Reference proteome</keyword>
<dbReference type="SMART" id="SM00256">
    <property type="entry name" value="FBOX"/>
    <property type="match status" value="1"/>
</dbReference>
<organism evidence="3 4">
    <name type="scientific">Psilocybe cf. subviscida</name>
    <dbReference type="NCBI Taxonomy" id="2480587"/>
    <lineage>
        <taxon>Eukaryota</taxon>
        <taxon>Fungi</taxon>
        <taxon>Dikarya</taxon>
        <taxon>Basidiomycota</taxon>
        <taxon>Agaricomycotina</taxon>
        <taxon>Agaricomycetes</taxon>
        <taxon>Agaricomycetidae</taxon>
        <taxon>Agaricales</taxon>
        <taxon>Agaricineae</taxon>
        <taxon>Strophariaceae</taxon>
        <taxon>Psilocybe</taxon>
    </lineage>
</organism>
<sequence>MSKRPLSEAQLPPSKRVHVSTHVTRQLHQPLTFDNSLYDELILCIFSHLDWIDLCVTQNTTRNWARLAADNELWKGQYMRVYGRTRLRGAKGFIGRLDGREVRPLPGRAIPDQFQFKDWKWMFRISSNWRKGRCAVEEGTTHPNRHTVHDLVPAFEIVEKTHLLLAGPLTISATSLPTDRPVIVVDGGASRNQDILVPHNASSSVVSITALALDQSPPRSGNLAVACFLSTGSFSVFEFNHTTPLSAVQTCCYQGSRPLSTGQGIIHAVFYHPLLATLSENFLLSIYDLSSGVPQLTQTLSSFTSYPPASLVLSCQSPDVFKLVISYTTPVYPNHWSVGATELIISKSPRGSSSYHLTSGSRNSLSFREDMTGHAAFTGMSVTSSRTIRAFDVPPGWVDGASIDAIREQWSRKLLGVADVQTDGKWVIIAPEDNSYARGPRPARSSTSSVTPSQSVSSGLHSPTSLQLYRLVLPSQTNSISASPPKLNFVRMLHGQTSPISSLALADGRCVSLGRNGSIWVWDLEGGIGAEVATADDIQMDHFAPLTQGIVSFDERRIVTTRAGKVIVRRFDI</sequence>
<dbReference type="InterPro" id="IPR015943">
    <property type="entry name" value="WD40/YVTN_repeat-like_dom_sf"/>
</dbReference>
<reference evidence="3 4" key="1">
    <citation type="journal article" date="2020" name="ISME J.">
        <title>Uncovering the hidden diversity of litter-decomposition mechanisms in mushroom-forming fungi.</title>
        <authorList>
            <person name="Floudas D."/>
            <person name="Bentzer J."/>
            <person name="Ahren D."/>
            <person name="Johansson T."/>
            <person name="Persson P."/>
            <person name="Tunlid A."/>
        </authorList>
    </citation>
    <scope>NUCLEOTIDE SEQUENCE [LARGE SCALE GENOMIC DNA]</scope>
    <source>
        <strain evidence="3 4">CBS 101986</strain>
    </source>
</reference>
<evidence type="ECO:0000259" key="2">
    <source>
        <dbReference type="SMART" id="SM00256"/>
    </source>
</evidence>
<dbReference type="Pfam" id="PF12937">
    <property type="entry name" value="F-box-like"/>
    <property type="match status" value="1"/>
</dbReference>
<dbReference type="AlphaFoldDB" id="A0A8H5F2S8"/>
<dbReference type="Gene3D" id="1.20.1280.50">
    <property type="match status" value="1"/>
</dbReference>
<dbReference type="Proteomes" id="UP000567179">
    <property type="component" value="Unassembled WGS sequence"/>
</dbReference>
<evidence type="ECO:0000313" key="3">
    <source>
        <dbReference type="EMBL" id="KAF5321700.1"/>
    </source>
</evidence>
<dbReference type="Pfam" id="PF25499">
    <property type="entry name" value="Beta-prop_pof12"/>
    <property type="match status" value="1"/>
</dbReference>
<comment type="caution">
    <text evidence="3">The sequence shown here is derived from an EMBL/GenBank/DDBJ whole genome shotgun (WGS) entry which is preliminary data.</text>
</comment>
<feature type="domain" description="F-box" evidence="2">
    <location>
        <begin position="37"/>
        <end position="77"/>
    </location>
</feature>
<accession>A0A8H5F2S8</accession>
<feature type="compositionally biased region" description="Low complexity" evidence="1">
    <location>
        <begin position="445"/>
        <end position="458"/>
    </location>
</feature>
<dbReference type="SUPFAM" id="SSF50978">
    <property type="entry name" value="WD40 repeat-like"/>
    <property type="match status" value="1"/>
</dbReference>
<evidence type="ECO:0000256" key="1">
    <source>
        <dbReference type="SAM" id="MobiDB-lite"/>
    </source>
</evidence>
<dbReference type="Gene3D" id="2.130.10.10">
    <property type="entry name" value="YVTN repeat-like/Quinoprotein amine dehydrogenase"/>
    <property type="match status" value="1"/>
</dbReference>
<evidence type="ECO:0000313" key="4">
    <source>
        <dbReference type="Proteomes" id="UP000567179"/>
    </source>
</evidence>
<protein>
    <recommendedName>
        <fullName evidence="2">F-box domain-containing protein</fullName>
    </recommendedName>
</protein>
<feature type="region of interest" description="Disordered" evidence="1">
    <location>
        <begin position="437"/>
        <end position="461"/>
    </location>
</feature>
<dbReference type="EMBL" id="JAACJJ010000028">
    <property type="protein sequence ID" value="KAF5321700.1"/>
    <property type="molecule type" value="Genomic_DNA"/>
</dbReference>
<name>A0A8H5F2S8_9AGAR</name>